<feature type="region of interest" description="Disordered" evidence="7">
    <location>
        <begin position="1"/>
        <end position="124"/>
    </location>
</feature>
<dbReference type="InterPro" id="IPR001789">
    <property type="entry name" value="Sig_transdc_resp-reg_receiver"/>
</dbReference>
<dbReference type="GO" id="GO:0009927">
    <property type="term" value="F:histidine phosphotransfer kinase activity"/>
    <property type="evidence" value="ECO:0007669"/>
    <property type="project" value="TreeGrafter"/>
</dbReference>
<accession>A0A511KB13</accession>
<dbReference type="PRINTS" id="PR00344">
    <property type="entry name" value="BCTRLSENSOR"/>
</dbReference>
<dbReference type="GO" id="GO:0005886">
    <property type="term" value="C:plasma membrane"/>
    <property type="evidence" value="ECO:0007669"/>
    <property type="project" value="TreeGrafter"/>
</dbReference>
<evidence type="ECO:0000259" key="10">
    <source>
        <dbReference type="PROSITE" id="PS50110"/>
    </source>
</evidence>
<feature type="compositionally biased region" description="Low complexity" evidence="7">
    <location>
        <begin position="833"/>
        <end position="859"/>
    </location>
</feature>
<dbReference type="Pfam" id="PF00512">
    <property type="entry name" value="HisKA"/>
    <property type="match status" value="1"/>
</dbReference>
<evidence type="ECO:0000256" key="6">
    <source>
        <dbReference type="PROSITE-ProRule" id="PRU00169"/>
    </source>
</evidence>
<dbReference type="InterPro" id="IPR004358">
    <property type="entry name" value="Sig_transdc_His_kin-like_C"/>
</dbReference>
<evidence type="ECO:0000313" key="11">
    <source>
        <dbReference type="EMBL" id="GEM07573.1"/>
    </source>
</evidence>
<keyword evidence="4" id="KW-0808">Transferase</keyword>
<feature type="transmembrane region" description="Helical" evidence="8">
    <location>
        <begin position="267"/>
        <end position="284"/>
    </location>
</feature>
<dbReference type="InterPro" id="IPR011006">
    <property type="entry name" value="CheY-like_superfamily"/>
</dbReference>
<proteinExistence type="predicted"/>
<feature type="compositionally biased region" description="Polar residues" evidence="7">
    <location>
        <begin position="802"/>
        <end position="813"/>
    </location>
</feature>
<sequence>MSGKRDAVAAHTDEKPQPPRRRSSLKLSSHRPSAPTSQSGRHSSHDEGGVTGLPPPAVAFVPPGTSSKLKVRWQKLKRRIGSGSAPSESLGDPTATTESDNGSSFGAANSRRVPVFGPNGERDDEVQEVDEVVVEQTNDYDCWKRTTLPSNTASHRGATGTGTGTGVGTGQIGTMPSDASSLRQTAYEAAGPIEAVFGFVRYRVWPIMTRFFAPTYHDPSVEDAYQKEVWFNSKGSHIVGACYLVFNWVLTLALFPRPFSLWNKIQLYGLGPATTFPLVGLAAFDVPRRRVWVWQACVWVSIWIASFANPLDMYICGYYTPTMHCGGKDFMATFYYVTALPTVALFALGQKRICAIAFDLAWLVFVASTILLRRASWVRNVVNALLFQAFILFLHYLREMGERRVYTMRAELKISFKAKQRAQINERKQLDAKRRFSSYIFHEVRVPLNTALLAVQNLKGLNVFDDDSEHAVEYKALEGSLAMMSQVLNDVLDFSRMERGGFSSVARPFSLHTLIRSIIVPLRLDCAARGLALDTDLDRRIDELAVQAAYPDEDPKLVKEGEGIVIGDEMRLRQIIGNLVSNATKFTSTGGKIGIKTSLIYPLEDYETPQNLPTAAELAGDADPSDATEAAYSPRLTPDRLHLHEAKTTPQPKEMLVVRFEISDTRAGIKASDMAENRLFSPYVQTALGREQGGKGTGLGLSLVRQIVMLSGGRLGVRSKYGQGSIFWCELPFALPQPTGERLKRKSSPSASSDKSPDTTPGSDSSVQNEFRFVSSLRKRSSDPTLDSIDEGSLARPPRDVSISTQASTCRCTSSASPSVPPSPAPVPDSDGDGSTPLASSPSTSSASFSPPAFGQPFSLVPHRPENRSQISSQSAPAGVTLAPPQISTPVVSAVPLASPALAAQSPSPLVPKKPGTTKLDFADGPLKVLVVDDDALTRRLMSRMMMRLGCEVEMAENGQIALDMILAPPPQASARHGIAEEDEREDDDKTVEGHLQQLDVDAAERGEAAGPRRSARKQKKVGYDPTMGIDAYQHYSIVFLDNQMPVCSGVQVVSKLRSLGRDDLVVGVTANALLSDQEQYLESGASSILTKPVKEEDLIKHLRIADKRRAERKDPAFRAQRQAIVSSGPHFPPIEAMIPDDED</sequence>
<dbReference type="OrthoDB" id="60033at2759"/>
<feature type="region of interest" description="Disordered" evidence="7">
    <location>
        <begin position="739"/>
        <end position="882"/>
    </location>
</feature>
<dbReference type="CDD" id="cd00082">
    <property type="entry name" value="HisKA"/>
    <property type="match status" value="1"/>
</dbReference>
<keyword evidence="8" id="KW-1133">Transmembrane helix</keyword>
<keyword evidence="8" id="KW-0812">Transmembrane</keyword>
<dbReference type="Gene3D" id="3.30.565.10">
    <property type="entry name" value="Histidine kinase-like ATPase, C-terminal domain"/>
    <property type="match status" value="1"/>
</dbReference>
<keyword evidence="8" id="KW-0472">Membrane</keyword>
<dbReference type="PANTHER" id="PTHR43047">
    <property type="entry name" value="TWO-COMPONENT HISTIDINE PROTEIN KINASE"/>
    <property type="match status" value="1"/>
</dbReference>
<dbReference type="AlphaFoldDB" id="A0A511KB13"/>
<comment type="catalytic activity">
    <reaction evidence="1">
        <text>ATP + protein L-histidine = ADP + protein N-phospho-L-histidine.</text>
        <dbReference type="EC" id="2.7.13.3"/>
    </reaction>
</comment>
<feature type="compositionally biased region" description="Polar residues" evidence="7">
    <location>
        <begin position="94"/>
        <end position="107"/>
    </location>
</feature>
<dbReference type="SUPFAM" id="SSF47384">
    <property type="entry name" value="Homodimeric domain of signal transducing histidine kinase"/>
    <property type="match status" value="1"/>
</dbReference>
<feature type="modified residue" description="4-aspartylphosphate" evidence="6">
    <location>
        <position position="1042"/>
    </location>
</feature>
<feature type="region of interest" description="Disordered" evidence="7">
    <location>
        <begin position="616"/>
        <end position="635"/>
    </location>
</feature>
<dbReference type="SMART" id="SM00387">
    <property type="entry name" value="HATPase_c"/>
    <property type="match status" value="1"/>
</dbReference>
<feature type="transmembrane region" description="Helical" evidence="8">
    <location>
        <begin position="377"/>
        <end position="397"/>
    </location>
</feature>
<feature type="compositionally biased region" description="Basic and acidic residues" evidence="7">
    <location>
        <begin position="1"/>
        <end position="17"/>
    </location>
</feature>
<evidence type="ECO:0000256" key="3">
    <source>
        <dbReference type="ARBA" id="ARBA00022553"/>
    </source>
</evidence>
<feature type="compositionally biased region" description="Basic residues" evidence="7">
    <location>
        <begin position="69"/>
        <end position="80"/>
    </location>
</feature>
<feature type="compositionally biased region" description="Low complexity" evidence="7">
    <location>
        <begin position="748"/>
        <end position="760"/>
    </location>
</feature>
<dbReference type="PANTHER" id="PTHR43047:SF66">
    <property type="entry name" value="HISKA"/>
    <property type="match status" value="1"/>
</dbReference>
<feature type="transmembrane region" description="Helical" evidence="8">
    <location>
        <begin position="291"/>
        <end position="310"/>
    </location>
</feature>
<feature type="compositionally biased region" description="Gly residues" evidence="7">
    <location>
        <begin position="159"/>
        <end position="170"/>
    </location>
</feature>
<evidence type="ECO:0000256" key="4">
    <source>
        <dbReference type="ARBA" id="ARBA00022679"/>
    </source>
</evidence>
<evidence type="ECO:0000256" key="2">
    <source>
        <dbReference type="ARBA" id="ARBA00012438"/>
    </source>
</evidence>
<dbReference type="SMART" id="SM00388">
    <property type="entry name" value="HisKA"/>
    <property type="match status" value="1"/>
</dbReference>
<dbReference type="PROSITE" id="PS50110">
    <property type="entry name" value="RESPONSE_REGULATORY"/>
    <property type="match status" value="1"/>
</dbReference>
<evidence type="ECO:0000256" key="1">
    <source>
        <dbReference type="ARBA" id="ARBA00000085"/>
    </source>
</evidence>
<dbReference type="Pfam" id="PF00072">
    <property type="entry name" value="Response_reg"/>
    <property type="match status" value="1"/>
</dbReference>
<dbReference type="EC" id="2.7.13.3" evidence="2"/>
<keyword evidence="3 6" id="KW-0597">Phosphoprotein</keyword>
<protein>
    <recommendedName>
        <fullName evidence="2">histidine kinase</fullName>
        <ecNumber evidence="2">2.7.13.3</ecNumber>
    </recommendedName>
</protein>
<dbReference type="InterPro" id="IPR003661">
    <property type="entry name" value="HisK_dim/P_dom"/>
</dbReference>
<name>A0A511KB13_RHOTO</name>
<evidence type="ECO:0000256" key="5">
    <source>
        <dbReference type="ARBA" id="ARBA00022777"/>
    </source>
</evidence>
<feature type="region of interest" description="Disordered" evidence="7">
    <location>
        <begin position="998"/>
        <end position="1022"/>
    </location>
</feature>
<comment type="caution">
    <text evidence="11">The sequence shown here is derived from an EMBL/GenBank/DDBJ whole genome shotgun (WGS) entry which is preliminary data.</text>
</comment>
<dbReference type="PROSITE" id="PS50109">
    <property type="entry name" value="HIS_KIN"/>
    <property type="match status" value="1"/>
</dbReference>
<dbReference type="InterPro" id="IPR005467">
    <property type="entry name" value="His_kinase_dom"/>
</dbReference>
<dbReference type="Pfam" id="PF02518">
    <property type="entry name" value="HATPase_c"/>
    <property type="match status" value="1"/>
</dbReference>
<keyword evidence="5 11" id="KW-0418">Kinase</keyword>
<dbReference type="InterPro" id="IPR036890">
    <property type="entry name" value="HATPase_C_sf"/>
</dbReference>
<feature type="region of interest" description="Disordered" evidence="7">
    <location>
        <begin position="150"/>
        <end position="170"/>
    </location>
</feature>
<feature type="transmembrane region" description="Helical" evidence="8">
    <location>
        <begin position="237"/>
        <end position="255"/>
    </location>
</feature>
<dbReference type="InterPro" id="IPR003594">
    <property type="entry name" value="HATPase_dom"/>
</dbReference>
<reference evidence="11 12" key="1">
    <citation type="submission" date="2019-07" db="EMBL/GenBank/DDBJ databases">
        <title>Rhodotorula toruloides NBRC10032 genome sequencing.</title>
        <authorList>
            <person name="Shida Y."/>
            <person name="Takaku H."/>
            <person name="Ogasawara W."/>
            <person name="Mori K."/>
        </authorList>
    </citation>
    <scope>NUCLEOTIDE SEQUENCE [LARGE SCALE GENOMIC DNA]</scope>
    <source>
        <strain evidence="11 12">NBRC10032</strain>
    </source>
</reference>
<evidence type="ECO:0000313" key="12">
    <source>
        <dbReference type="Proteomes" id="UP000321518"/>
    </source>
</evidence>
<dbReference type="EMBL" id="BJWK01000003">
    <property type="protein sequence ID" value="GEM07573.1"/>
    <property type="molecule type" value="Genomic_DNA"/>
</dbReference>
<dbReference type="SUPFAM" id="SSF55874">
    <property type="entry name" value="ATPase domain of HSP90 chaperone/DNA topoisomerase II/histidine kinase"/>
    <property type="match status" value="1"/>
</dbReference>
<feature type="domain" description="Histidine kinase" evidence="9">
    <location>
        <begin position="439"/>
        <end position="735"/>
    </location>
</feature>
<evidence type="ECO:0000256" key="8">
    <source>
        <dbReference type="SAM" id="Phobius"/>
    </source>
</evidence>
<dbReference type="Gene3D" id="3.40.50.2300">
    <property type="match status" value="1"/>
</dbReference>
<gene>
    <name evidence="11" type="ORF">Rt10032_c03g1590</name>
</gene>
<dbReference type="Gene3D" id="1.10.287.130">
    <property type="match status" value="1"/>
</dbReference>
<dbReference type="SUPFAM" id="SSF52172">
    <property type="entry name" value="CheY-like"/>
    <property type="match status" value="2"/>
</dbReference>
<organism evidence="11 12">
    <name type="scientific">Rhodotorula toruloides</name>
    <name type="common">Yeast</name>
    <name type="synonym">Rhodosporidium toruloides</name>
    <dbReference type="NCBI Taxonomy" id="5286"/>
    <lineage>
        <taxon>Eukaryota</taxon>
        <taxon>Fungi</taxon>
        <taxon>Dikarya</taxon>
        <taxon>Basidiomycota</taxon>
        <taxon>Pucciniomycotina</taxon>
        <taxon>Microbotryomycetes</taxon>
        <taxon>Sporidiobolales</taxon>
        <taxon>Sporidiobolaceae</taxon>
        <taxon>Rhodotorula</taxon>
    </lineage>
</organism>
<evidence type="ECO:0000256" key="7">
    <source>
        <dbReference type="SAM" id="MobiDB-lite"/>
    </source>
</evidence>
<dbReference type="GO" id="GO:0000155">
    <property type="term" value="F:phosphorelay sensor kinase activity"/>
    <property type="evidence" value="ECO:0007669"/>
    <property type="project" value="InterPro"/>
</dbReference>
<feature type="transmembrane region" description="Helical" evidence="8">
    <location>
        <begin position="330"/>
        <end position="348"/>
    </location>
</feature>
<dbReference type="SMART" id="SM00448">
    <property type="entry name" value="REC"/>
    <property type="match status" value="1"/>
</dbReference>
<dbReference type="CDD" id="cd17546">
    <property type="entry name" value="REC_hyHK_CKI1_RcsC-like"/>
    <property type="match status" value="1"/>
</dbReference>
<dbReference type="InterPro" id="IPR036097">
    <property type="entry name" value="HisK_dim/P_sf"/>
</dbReference>
<feature type="domain" description="Response regulatory" evidence="10">
    <location>
        <begin position="928"/>
        <end position="1107"/>
    </location>
</feature>
<dbReference type="Proteomes" id="UP000321518">
    <property type="component" value="Unassembled WGS sequence"/>
</dbReference>
<evidence type="ECO:0000259" key="9">
    <source>
        <dbReference type="PROSITE" id="PS50109"/>
    </source>
</evidence>